<protein>
    <submittedName>
        <fullName evidence="2">Integrase</fullName>
    </submittedName>
</protein>
<dbReference type="InterPro" id="IPR001584">
    <property type="entry name" value="Integrase_cat-core"/>
</dbReference>
<evidence type="ECO:0000313" key="3">
    <source>
        <dbReference type="Proteomes" id="UP001593833"/>
    </source>
</evidence>
<evidence type="ECO:0000313" key="2">
    <source>
        <dbReference type="EMBL" id="MFC1573035.1"/>
    </source>
</evidence>
<dbReference type="InterPro" id="IPR012337">
    <property type="entry name" value="RNaseH-like_sf"/>
</dbReference>
<keyword evidence="3" id="KW-1185">Reference proteome</keyword>
<sequence length="414" mass="48405">MMDDSQIETMEQVRQFLAGSAAMRMAIASKAESYDWVRRTLVRFQYWTLKRPDRGLLLTYLRRVSDYSRAQITRMVSQYRETGKIERRYCTSNGFTRRYTPEDIHLLVQLDALHGTLSGPATKKLCERAYHIYRQEEYKNLSGISVSHLYNLRHSAGYLRDRREFTKTRATKVKIGERRKPDPKGKPGTIRIDTVHQGDLDGKKGVYHINAVDEVTQFEVVGSVEGISERFLIPLLEHLLEQFPFTILGFHSDNGSEYVNFRVAKLLNKLLIEFTKSRPRHSNDNALVEAKNGAIVRKQFGYVHIPQKYASKINRLCRDYLNPYVNFHRPCFFAEIFTDKKGKERRRYPYENMMTPYEKLKSLPDAHTYLKAGITFEYLDDIANAISDNQAARRLNQARNRMFRAVSEREHRIA</sequence>
<dbReference type="PROSITE" id="PS50994">
    <property type="entry name" value="INTEGRASE"/>
    <property type="match status" value="1"/>
</dbReference>
<accession>A0ABV6YL27</accession>
<evidence type="ECO:0000259" key="1">
    <source>
        <dbReference type="PROSITE" id="PS50994"/>
    </source>
</evidence>
<dbReference type="Gene3D" id="3.30.420.10">
    <property type="entry name" value="Ribonuclease H-like superfamily/Ribonuclease H"/>
    <property type="match status" value="1"/>
</dbReference>
<organism evidence="2 3">
    <name type="scientific">Eiseniibacteriota bacterium</name>
    <dbReference type="NCBI Taxonomy" id="2212470"/>
    <lineage>
        <taxon>Bacteria</taxon>
        <taxon>Candidatus Eiseniibacteriota</taxon>
    </lineage>
</organism>
<dbReference type="EMBL" id="JBHPKH010000064">
    <property type="protein sequence ID" value="MFC1573035.1"/>
    <property type="molecule type" value="Genomic_DNA"/>
</dbReference>
<dbReference type="Proteomes" id="UP001593833">
    <property type="component" value="Unassembled WGS sequence"/>
</dbReference>
<reference evidence="2 3" key="1">
    <citation type="submission" date="2024-09" db="EMBL/GenBank/DDBJ databases">
        <authorList>
            <person name="D'Angelo T."/>
        </authorList>
    </citation>
    <scope>NUCLEOTIDE SEQUENCE [LARGE SCALE GENOMIC DNA]</scope>
    <source>
        <strain evidence="2">SAG AM-320-E07</strain>
    </source>
</reference>
<dbReference type="InterPro" id="IPR036397">
    <property type="entry name" value="RNaseH_sf"/>
</dbReference>
<proteinExistence type="predicted"/>
<comment type="caution">
    <text evidence="2">The sequence shown here is derived from an EMBL/GenBank/DDBJ whole genome shotgun (WGS) entry which is preliminary data.</text>
</comment>
<dbReference type="SUPFAM" id="SSF53098">
    <property type="entry name" value="Ribonuclease H-like"/>
    <property type="match status" value="1"/>
</dbReference>
<gene>
    <name evidence="2" type="ORF">ACFL6M_05495</name>
</gene>
<feature type="domain" description="Integrase catalytic" evidence="1">
    <location>
        <begin position="179"/>
        <end position="364"/>
    </location>
</feature>
<name>A0ABV6YL27_UNCEI</name>